<keyword evidence="4" id="KW-1185">Reference proteome</keyword>
<keyword evidence="2" id="KW-0812">Transmembrane</keyword>
<proteinExistence type="predicted"/>
<feature type="region of interest" description="Disordered" evidence="1">
    <location>
        <begin position="157"/>
        <end position="184"/>
    </location>
</feature>
<dbReference type="AlphaFoldDB" id="A0ABD5UF19"/>
<accession>A0ABD5UF19</accession>
<feature type="transmembrane region" description="Helical" evidence="2">
    <location>
        <begin position="121"/>
        <end position="148"/>
    </location>
</feature>
<keyword evidence="2" id="KW-1133">Transmembrane helix</keyword>
<sequence length="184" mass="17977">MSRETRSGRSAHLARIALGETGFERAAVWSAVGFACSYVAFDMAEIAVGTAVSLGATTVPQTLTGSVFGIVAALTAVGVVAFAATGGGAVPAILLAYGPFAAALLRTIGPEPYALPLAAPVSFLAAVVEPLGVSVAAAVAVGVAGYAVGRVVAGVGSAGEGAGDPSETERASEAEERADANAND</sequence>
<reference evidence="3 4" key="1">
    <citation type="journal article" date="2019" name="Int. J. Syst. Evol. Microbiol.">
        <title>The Global Catalogue of Microorganisms (GCM) 10K type strain sequencing project: providing services to taxonomists for standard genome sequencing and annotation.</title>
        <authorList>
            <consortium name="The Broad Institute Genomics Platform"/>
            <consortium name="The Broad Institute Genome Sequencing Center for Infectious Disease"/>
            <person name="Wu L."/>
            <person name="Ma J."/>
        </authorList>
    </citation>
    <scope>NUCLEOTIDE SEQUENCE [LARGE SCALE GENOMIC DNA]</scope>
    <source>
        <strain evidence="3 4">Y73</strain>
    </source>
</reference>
<name>A0ABD5UF19_9EURY</name>
<organism evidence="3 4">
    <name type="scientific">Halorubrum trueperi</name>
    <dbReference type="NCBI Taxonomy" id="2004704"/>
    <lineage>
        <taxon>Archaea</taxon>
        <taxon>Methanobacteriati</taxon>
        <taxon>Methanobacteriota</taxon>
        <taxon>Stenosarchaea group</taxon>
        <taxon>Halobacteria</taxon>
        <taxon>Halobacteriales</taxon>
        <taxon>Haloferacaceae</taxon>
        <taxon>Halorubrum</taxon>
    </lineage>
</organism>
<gene>
    <name evidence="3" type="ORF">ACFQEY_03280</name>
</gene>
<evidence type="ECO:0000313" key="3">
    <source>
        <dbReference type="EMBL" id="MFC6888080.1"/>
    </source>
</evidence>
<feature type="transmembrane region" description="Helical" evidence="2">
    <location>
        <begin position="89"/>
        <end position="109"/>
    </location>
</feature>
<evidence type="ECO:0000313" key="4">
    <source>
        <dbReference type="Proteomes" id="UP001596333"/>
    </source>
</evidence>
<dbReference type="Proteomes" id="UP001596333">
    <property type="component" value="Unassembled WGS sequence"/>
</dbReference>
<comment type="caution">
    <text evidence="3">The sequence shown here is derived from an EMBL/GenBank/DDBJ whole genome shotgun (WGS) entry which is preliminary data.</text>
</comment>
<protein>
    <recommendedName>
        <fullName evidence="5">HPP family protein</fullName>
    </recommendedName>
</protein>
<evidence type="ECO:0008006" key="5">
    <source>
        <dbReference type="Google" id="ProtNLM"/>
    </source>
</evidence>
<evidence type="ECO:0000256" key="1">
    <source>
        <dbReference type="SAM" id="MobiDB-lite"/>
    </source>
</evidence>
<feature type="transmembrane region" description="Helical" evidence="2">
    <location>
        <begin position="63"/>
        <end position="83"/>
    </location>
</feature>
<dbReference type="RefSeq" id="WP_379764745.1">
    <property type="nucleotide sequence ID" value="NZ_JBHSXI010000001.1"/>
</dbReference>
<evidence type="ECO:0000256" key="2">
    <source>
        <dbReference type="SAM" id="Phobius"/>
    </source>
</evidence>
<keyword evidence="2" id="KW-0472">Membrane</keyword>
<feature type="compositionally biased region" description="Basic and acidic residues" evidence="1">
    <location>
        <begin position="167"/>
        <end position="184"/>
    </location>
</feature>
<dbReference type="EMBL" id="JBHSXI010000001">
    <property type="protein sequence ID" value="MFC6888080.1"/>
    <property type="molecule type" value="Genomic_DNA"/>
</dbReference>